<dbReference type="SUPFAM" id="SSF51735">
    <property type="entry name" value="NAD(P)-binding Rossmann-fold domains"/>
    <property type="match status" value="1"/>
</dbReference>
<proteinExistence type="predicted"/>
<dbReference type="InterPro" id="IPR037108">
    <property type="entry name" value="TM1727-like_C_sf"/>
</dbReference>
<protein>
    <submittedName>
        <fullName evidence="3">DUF2520 domain-containing protein</fullName>
    </submittedName>
</protein>
<dbReference type="RefSeq" id="WP_103787957.1">
    <property type="nucleotide sequence ID" value="NZ_PQVF01000003.1"/>
</dbReference>
<dbReference type="Proteomes" id="UP000236893">
    <property type="component" value="Unassembled WGS sequence"/>
</dbReference>
<dbReference type="InterPro" id="IPR008927">
    <property type="entry name" value="6-PGluconate_DH-like_C_sf"/>
</dbReference>
<dbReference type="OrthoDB" id="9810755at2"/>
<gene>
    <name evidence="3" type="ORF">C3K47_04650</name>
</gene>
<name>A0A2S5A5M5_9SPHI</name>
<dbReference type="EMBL" id="PQVF01000003">
    <property type="protein sequence ID" value="POY37826.1"/>
    <property type="molecule type" value="Genomic_DNA"/>
</dbReference>
<dbReference type="Pfam" id="PF10728">
    <property type="entry name" value="DUF2520"/>
    <property type="match status" value="1"/>
</dbReference>
<dbReference type="PANTHER" id="PTHR40459:SF1">
    <property type="entry name" value="CONSERVED HYPOTHETICAL ALANINE AND LEUCINE RICH PROTEIN"/>
    <property type="match status" value="1"/>
</dbReference>
<dbReference type="Gene3D" id="3.40.50.720">
    <property type="entry name" value="NAD(P)-binding Rossmann-like Domain"/>
    <property type="match status" value="1"/>
</dbReference>
<evidence type="ECO:0000259" key="1">
    <source>
        <dbReference type="Pfam" id="PF03807"/>
    </source>
</evidence>
<sequence>MKIAFIGSGNVATNIAFALKAAGHQMVQVFNHRLQGALELAEQLGCEATATLSELTHQADCYIISVKDDVIEALAGQLQLNDKLVVHTAGSVSMEVLQKASNYYGVLYPLQTFSKQRLLDFSTIPFFVEASDDESLATIEQLAKSISNAVTRTNFEQRKMLHLSAVFACNFVNHLYDLSEGLLKEHNLSFEALKPLILETALKVQSVNPHDGQTGPARRNDQEVMTKHLQLLSNNQSLQYIYQLLSDSIVKSFHK</sequence>
<organism evidence="3 4">
    <name type="scientific">Solitalea longa</name>
    <dbReference type="NCBI Taxonomy" id="2079460"/>
    <lineage>
        <taxon>Bacteria</taxon>
        <taxon>Pseudomonadati</taxon>
        <taxon>Bacteroidota</taxon>
        <taxon>Sphingobacteriia</taxon>
        <taxon>Sphingobacteriales</taxon>
        <taxon>Sphingobacteriaceae</taxon>
        <taxon>Solitalea</taxon>
    </lineage>
</organism>
<dbReference type="AlphaFoldDB" id="A0A2S5A5M5"/>
<keyword evidence="4" id="KW-1185">Reference proteome</keyword>
<dbReference type="Pfam" id="PF03807">
    <property type="entry name" value="F420_oxidored"/>
    <property type="match status" value="1"/>
</dbReference>
<dbReference type="InterPro" id="IPR018931">
    <property type="entry name" value="DUF2520"/>
</dbReference>
<dbReference type="InterPro" id="IPR028939">
    <property type="entry name" value="P5C_Rdtase_cat_N"/>
</dbReference>
<accession>A0A2S5A5M5</accession>
<feature type="domain" description="Pyrroline-5-carboxylate reductase catalytic N-terminal" evidence="1">
    <location>
        <begin position="2"/>
        <end position="88"/>
    </location>
</feature>
<evidence type="ECO:0000259" key="2">
    <source>
        <dbReference type="Pfam" id="PF10728"/>
    </source>
</evidence>
<dbReference type="Gene3D" id="1.10.1040.20">
    <property type="entry name" value="ProC-like, C-terminal domain"/>
    <property type="match status" value="1"/>
</dbReference>
<evidence type="ECO:0000313" key="3">
    <source>
        <dbReference type="EMBL" id="POY37826.1"/>
    </source>
</evidence>
<feature type="domain" description="DUF2520" evidence="2">
    <location>
        <begin position="124"/>
        <end position="248"/>
    </location>
</feature>
<reference evidence="3 4" key="1">
    <citation type="submission" date="2018-01" db="EMBL/GenBank/DDBJ databases">
        <authorList>
            <person name="Gaut B.S."/>
            <person name="Morton B.R."/>
            <person name="Clegg M.T."/>
            <person name="Duvall M.R."/>
        </authorList>
    </citation>
    <scope>NUCLEOTIDE SEQUENCE [LARGE SCALE GENOMIC DNA]</scope>
    <source>
        <strain evidence="3 4">HR-AV</strain>
    </source>
</reference>
<dbReference type="InterPro" id="IPR036291">
    <property type="entry name" value="NAD(P)-bd_dom_sf"/>
</dbReference>
<dbReference type="SUPFAM" id="SSF48179">
    <property type="entry name" value="6-phosphogluconate dehydrogenase C-terminal domain-like"/>
    <property type="match status" value="1"/>
</dbReference>
<evidence type="ECO:0000313" key="4">
    <source>
        <dbReference type="Proteomes" id="UP000236893"/>
    </source>
</evidence>
<comment type="caution">
    <text evidence="3">The sequence shown here is derived from an EMBL/GenBank/DDBJ whole genome shotgun (WGS) entry which is preliminary data.</text>
</comment>
<dbReference type="PANTHER" id="PTHR40459">
    <property type="entry name" value="CONSERVED HYPOTHETICAL ALANINE AND LEUCINE RICH PROTEIN"/>
    <property type="match status" value="1"/>
</dbReference>